<feature type="transmembrane region" description="Helical" evidence="7">
    <location>
        <begin position="681"/>
        <end position="702"/>
    </location>
</feature>
<dbReference type="AlphaFoldDB" id="A0A380WSV2"/>
<dbReference type="Proteomes" id="UP000255124">
    <property type="component" value="Unassembled WGS sequence"/>
</dbReference>
<feature type="transmembrane region" description="Helical" evidence="7">
    <location>
        <begin position="847"/>
        <end position="865"/>
    </location>
</feature>
<feature type="transmembrane region" description="Helical" evidence="7">
    <location>
        <begin position="773"/>
        <end position="794"/>
    </location>
</feature>
<name>A0A380WSV2_9FIRM</name>
<feature type="transmembrane region" description="Helical" evidence="7">
    <location>
        <begin position="1175"/>
        <end position="1194"/>
    </location>
</feature>
<evidence type="ECO:0000256" key="2">
    <source>
        <dbReference type="ARBA" id="ARBA00022475"/>
    </source>
</evidence>
<dbReference type="InterPro" id="IPR003838">
    <property type="entry name" value="ABC3_permease_C"/>
</dbReference>
<evidence type="ECO:0000313" key="10">
    <source>
        <dbReference type="Proteomes" id="UP000255124"/>
    </source>
</evidence>
<dbReference type="SUPFAM" id="SSF57997">
    <property type="entry name" value="Tropomyosin"/>
    <property type="match status" value="2"/>
</dbReference>
<evidence type="ECO:0000256" key="3">
    <source>
        <dbReference type="ARBA" id="ARBA00022692"/>
    </source>
</evidence>
<evidence type="ECO:0000256" key="5">
    <source>
        <dbReference type="ARBA" id="ARBA00023136"/>
    </source>
</evidence>
<accession>A0A380WSV2</accession>
<reference evidence="9 10" key="1">
    <citation type="submission" date="2018-06" db="EMBL/GenBank/DDBJ databases">
        <authorList>
            <consortium name="Pathogen Informatics"/>
            <person name="Doyle S."/>
        </authorList>
    </citation>
    <scope>NUCLEOTIDE SEQUENCE [LARGE SCALE GENOMIC DNA]</scope>
    <source>
        <strain evidence="9 10">NCTC9810</strain>
    </source>
</reference>
<feature type="coiled-coil region" evidence="6">
    <location>
        <begin position="499"/>
        <end position="526"/>
    </location>
</feature>
<dbReference type="RefSeq" id="WP_245943484.1">
    <property type="nucleotide sequence ID" value="NZ_UFTA01000002.1"/>
</dbReference>
<evidence type="ECO:0000256" key="1">
    <source>
        <dbReference type="ARBA" id="ARBA00004651"/>
    </source>
</evidence>
<dbReference type="CDD" id="cd15841">
    <property type="entry name" value="SNARE_Qc"/>
    <property type="match status" value="1"/>
</dbReference>
<dbReference type="EMBL" id="UFTA01000002">
    <property type="protein sequence ID" value="SUU92095.1"/>
    <property type="molecule type" value="Genomic_DNA"/>
</dbReference>
<evidence type="ECO:0000256" key="6">
    <source>
        <dbReference type="SAM" id="Coils"/>
    </source>
</evidence>
<dbReference type="PANTHER" id="PTHR30287:SF1">
    <property type="entry name" value="INNER MEMBRANE PROTEIN"/>
    <property type="match status" value="1"/>
</dbReference>
<comment type="subcellular location">
    <subcellularLocation>
        <location evidence="1">Cell membrane</location>
        <topology evidence="1">Multi-pass membrane protein</topology>
    </subcellularLocation>
</comment>
<feature type="transmembrane region" description="Helical" evidence="7">
    <location>
        <begin position="1134"/>
        <end position="1155"/>
    </location>
</feature>
<feature type="coiled-coil region" evidence="6">
    <location>
        <begin position="218"/>
        <end position="472"/>
    </location>
</feature>
<dbReference type="PANTHER" id="PTHR30287">
    <property type="entry name" value="MEMBRANE COMPONENT OF PREDICTED ABC SUPERFAMILY METABOLITE UPTAKE TRANSPORTER"/>
    <property type="match status" value="1"/>
</dbReference>
<sequence>MQSIKKSYRNSIGRFLSIFLLMALGSFALVGLKITGRNMRSTSRDYYDKANLADITVIGSMGIDDKNVDEIDKTSGVNQKEYGYLKDVTLEGTTDSLRVFSKPKEISQYKITKGTDLKNDTDIVVSDNLKNQYKIGDTIKLDEKEDLDGKYSLINHTYQIVGFADSPEYSSYLNMGASTSGDGNLYALAFVNEDNFDTDYYMIARLRYEDSINLNPYSNEYRNNISKHEKELNDALDGAGEQRLKTIKNDIQKEIDDGQAKIDDANKQVNDNQAKLDNANKQIKDGKDELANANKRLKDANQRLTSGKKTLDEKWNELQSGKAQLANAKSSLIAAENKLDNAYNQIVQGENELNASKNQLAAKEKELAYGKAKYQDALEEYEAKKAELDAGNEKLKTSEKEFANKNKEASELLNAIANLEEKIAQLNEAIPIMKSNIGESGEDADPELIENLAESKAQLEALKQKLSELNAIKKTQIPADTKEQMESAQKELSAKRVEFDAAYQKLEAAKATLDQKQAEINDGQTQINSVKAYISSKENELNTAKNTYAAGKRDYENGLVSYNQNLNLYYRGLDEWNAGFNTLNKKEKEYQANLAKYNQSSQELKNKKAEYEDKLAEFKDKKKDADKEIKDGEEKIADAKELMDSLEEPTYTVATRRKSPGSLGYTVYQVVSEVVDKLSKIFPVFLYLVAALVTLTTMTRFVDEERINTGTLVALGYDDKDITKKFTRYGLLAGGLGSIFGIILGHTLFPLMIYNAYGHAFIYPRIYLEFYPVISIVALALSILSSVLPAYIVAKRQLQEKPTALLLAKPPAKGSEILLEKIPFIWDHMSFTQKVTARNLFRYKKRMLMTIFGVAGGVTLLFAGFSSQKSIADLESTQFDELINYDMIVSYNPNTSDKNQIDIDKLLKSDKINEYSGIYFEDLNKVAGEYNDKQDIRLIVPKDNEKFKDFINLRNRESQEKIEIPKDGAIVTEKLSKLLNVTPGDQITVKDSYDNEKTVKVVAITEMYSGHFMIMDKSYLEKTFGDKFKPNADLIILKDGNVDNIKIISSEFMNIDCVNAVISNTMLKNQLNTIVDSLNKIMLILIIVATMLTIVILYNLTSINVQERIRELSTIKVLGFFDNEVTSYIYKETVILTILGILVGYILGDILFRYILRSVPPAEVMFNPSLTHISFTIPLIIVGIITVVLGIYVYKRLKNVDMLEALKSVE</sequence>
<dbReference type="Gene3D" id="1.10.287.620">
    <property type="entry name" value="Helix Hairpins"/>
    <property type="match status" value="2"/>
</dbReference>
<dbReference type="GO" id="GO:0005886">
    <property type="term" value="C:plasma membrane"/>
    <property type="evidence" value="ECO:0007669"/>
    <property type="project" value="UniProtKB-SubCell"/>
</dbReference>
<dbReference type="InterPro" id="IPR038766">
    <property type="entry name" value="Membrane_comp_ABC_pdt"/>
</dbReference>
<keyword evidence="6" id="KW-0175">Coiled coil</keyword>
<dbReference type="Pfam" id="PF02687">
    <property type="entry name" value="FtsX"/>
    <property type="match status" value="2"/>
</dbReference>
<feature type="transmembrane region" description="Helical" evidence="7">
    <location>
        <begin position="729"/>
        <end position="753"/>
    </location>
</feature>
<evidence type="ECO:0000259" key="8">
    <source>
        <dbReference type="Pfam" id="PF02687"/>
    </source>
</evidence>
<proteinExistence type="predicted"/>
<keyword evidence="5 7" id="KW-0472">Membrane</keyword>
<feature type="domain" description="ABC3 transporter permease C-terminal" evidence="8">
    <location>
        <begin position="1084"/>
        <end position="1193"/>
    </location>
</feature>
<evidence type="ECO:0000313" key="9">
    <source>
        <dbReference type="EMBL" id="SUU92095.1"/>
    </source>
</evidence>
<feature type="transmembrane region" description="Helical" evidence="7">
    <location>
        <begin position="1081"/>
        <end position="1100"/>
    </location>
</feature>
<keyword evidence="4 7" id="KW-1133">Transmembrane helix</keyword>
<gene>
    <name evidence="9" type="ORF">NCTC9810_00416</name>
</gene>
<keyword evidence="2" id="KW-1003">Cell membrane</keyword>
<protein>
    <submittedName>
        <fullName evidence="9">Uncharacterized protein conserved in bacteria with the myosin-like domain</fullName>
    </submittedName>
</protein>
<keyword evidence="3 7" id="KW-0812">Transmembrane</keyword>
<feature type="coiled-coil region" evidence="6">
    <location>
        <begin position="580"/>
        <end position="642"/>
    </location>
</feature>
<evidence type="ECO:0000256" key="7">
    <source>
        <dbReference type="SAM" id="Phobius"/>
    </source>
</evidence>
<feature type="transmembrane region" description="Helical" evidence="7">
    <location>
        <begin position="12"/>
        <end position="32"/>
    </location>
</feature>
<organism evidence="9 10">
    <name type="scientific">Anaerococcus octavius</name>
    <dbReference type="NCBI Taxonomy" id="54007"/>
    <lineage>
        <taxon>Bacteria</taxon>
        <taxon>Bacillati</taxon>
        <taxon>Bacillota</taxon>
        <taxon>Tissierellia</taxon>
        <taxon>Tissierellales</taxon>
        <taxon>Peptoniphilaceae</taxon>
        <taxon>Anaerococcus</taxon>
    </lineage>
</organism>
<feature type="domain" description="ABC3 transporter permease C-terminal" evidence="8">
    <location>
        <begin position="681"/>
        <end position="797"/>
    </location>
</feature>
<evidence type="ECO:0000256" key="4">
    <source>
        <dbReference type="ARBA" id="ARBA00022989"/>
    </source>
</evidence>